<sequence length="680" mass="75891">MLKKKVIVSLVCLSSLTLNAQVYRSGVSVKDTITDKDLVVPEEIERNFDQLLVDWKKEFAPALTCKSNSDSNIAYPDSVYINRLYSLPTEMELVYNPIVRSYIDMYTGRMRGSVEYFVGKSSYYFPIFEQALDKHGLPIELKYLPIIESALNPTIVSRAGATGLWQFMIGTGKMYDLEINSLVDERRDPLKSTEAAARYLKDLFNIYGDWNLVIAAYNCGPGNVNKAIKRSGGATDYWSIYPYLPKETRGYVPAFIAATYVMNYYADHNICPFEYKYTHSTDTIVVDKYLHLQQIADVLDVSIDEVRTLNPQYKKDIVPGEFKSYLVTLPSAKATDFEVSKDSVYAYKTNEFLSHRKVVEPTGYSSVAGNTLRYKVRRGDNLAAIARKHGVTTTQVKRWNGLKSNKLRAGQYLVVSNPATAPRKEKEETSTATLAQNQTTTNTSSTSQELNSNTNESSVLAQYFNKVREENSVTVIEPDSVQSVVADNELLASADTEEASPSRIQHLQSSQTIYHKVRIGETLTQIASKYNVDKDEVTKWNKLKKSVPKVGQRLVIHLPQKEEPEEEAVPSINAESVEAVMADAQKSVDAESSNDAVASVSPVPMKVSKKEEQAPPAIPARTESRKPVPKAPIVYVVKKGDTLGHIAMRYGGKVTASTIRKANNLSSDNLSIGQKLKIPR</sequence>
<dbReference type="STRING" id="1346286.SAMN05444362_11856"/>
<dbReference type="GO" id="GO:0016020">
    <property type="term" value="C:membrane"/>
    <property type="evidence" value="ECO:0007669"/>
    <property type="project" value="InterPro"/>
</dbReference>
<dbReference type="GO" id="GO:0000270">
    <property type="term" value="P:peptidoglycan metabolic process"/>
    <property type="evidence" value="ECO:0007669"/>
    <property type="project" value="InterPro"/>
</dbReference>
<accession>A0A1M5I798</accession>
<dbReference type="SMART" id="SM00257">
    <property type="entry name" value="LysM"/>
    <property type="match status" value="3"/>
</dbReference>
<evidence type="ECO:0000259" key="4">
    <source>
        <dbReference type="PROSITE" id="PS50943"/>
    </source>
</evidence>
<keyword evidence="7" id="KW-1185">Reference proteome</keyword>
<reference evidence="7" key="1">
    <citation type="submission" date="2016-11" db="EMBL/GenBank/DDBJ databases">
        <authorList>
            <person name="Varghese N."/>
            <person name="Submissions S."/>
        </authorList>
    </citation>
    <scope>NUCLEOTIDE SEQUENCE [LARGE SCALE GENOMIC DNA]</scope>
    <source>
        <strain evidence="7">DSM 27370</strain>
    </source>
</reference>
<dbReference type="EMBL" id="FQUC01000018">
    <property type="protein sequence ID" value="SHG23673.1"/>
    <property type="molecule type" value="Genomic_DNA"/>
</dbReference>
<keyword evidence="3" id="KW-0732">Signal</keyword>
<feature type="domain" description="LysM" evidence="5">
    <location>
        <begin position="513"/>
        <end position="556"/>
    </location>
</feature>
<protein>
    <submittedName>
        <fullName evidence="6">LysM domain-containing protein</fullName>
    </submittedName>
</protein>
<dbReference type="PROSITE" id="PS50943">
    <property type="entry name" value="HTH_CROC1"/>
    <property type="match status" value="1"/>
</dbReference>
<dbReference type="InterPro" id="IPR018392">
    <property type="entry name" value="LysM"/>
</dbReference>
<dbReference type="AlphaFoldDB" id="A0A1M5I798"/>
<evidence type="ECO:0000256" key="2">
    <source>
        <dbReference type="SAM" id="MobiDB-lite"/>
    </source>
</evidence>
<dbReference type="InterPro" id="IPR000189">
    <property type="entry name" value="Transglyc_AS"/>
</dbReference>
<comment type="similarity">
    <text evidence="1">Belongs to the transglycosylase Slt family.</text>
</comment>
<dbReference type="PANTHER" id="PTHR33734">
    <property type="entry name" value="LYSM DOMAIN-CONTAINING GPI-ANCHORED PROTEIN 2"/>
    <property type="match status" value="1"/>
</dbReference>
<dbReference type="GO" id="GO:0008932">
    <property type="term" value="F:lytic endotransglycosylase activity"/>
    <property type="evidence" value="ECO:0007669"/>
    <property type="project" value="TreeGrafter"/>
</dbReference>
<dbReference type="Gene3D" id="3.10.350.10">
    <property type="entry name" value="LysM domain"/>
    <property type="match status" value="3"/>
</dbReference>
<evidence type="ECO:0000256" key="1">
    <source>
        <dbReference type="ARBA" id="ARBA00007734"/>
    </source>
</evidence>
<evidence type="ECO:0000259" key="5">
    <source>
        <dbReference type="PROSITE" id="PS51782"/>
    </source>
</evidence>
<feature type="signal peptide" evidence="3">
    <location>
        <begin position="1"/>
        <end position="20"/>
    </location>
</feature>
<dbReference type="SUPFAM" id="SSF54106">
    <property type="entry name" value="LysM domain"/>
    <property type="match status" value="3"/>
</dbReference>
<dbReference type="PANTHER" id="PTHR33734:SF22">
    <property type="entry name" value="MEMBRANE-BOUND LYTIC MUREIN TRANSGLYCOSYLASE D"/>
    <property type="match status" value="1"/>
</dbReference>
<organism evidence="6 7">
    <name type="scientific">Dysgonomonas macrotermitis</name>
    <dbReference type="NCBI Taxonomy" id="1346286"/>
    <lineage>
        <taxon>Bacteria</taxon>
        <taxon>Pseudomonadati</taxon>
        <taxon>Bacteroidota</taxon>
        <taxon>Bacteroidia</taxon>
        <taxon>Bacteroidales</taxon>
        <taxon>Dysgonomonadaceae</taxon>
        <taxon>Dysgonomonas</taxon>
    </lineage>
</organism>
<dbReference type="InterPro" id="IPR036779">
    <property type="entry name" value="LysM_dom_sf"/>
</dbReference>
<dbReference type="CDD" id="cd16894">
    <property type="entry name" value="MltD-like"/>
    <property type="match status" value="1"/>
</dbReference>
<evidence type="ECO:0000313" key="6">
    <source>
        <dbReference type="EMBL" id="SHG23673.1"/>
    </source>
</evidence>
<name>A0A1M5I798_9BACT</name>
<dbReference type="Pfam" id="PF01476">
    <property type="entry name" value="LysM"/>
    <property type="match status" value="3"/>
</dbReference>
<feature type="compositionally biased region" description="Low complexity" evidence="2">
    <location>
        <begin position="430"/>
        <end position="454"/>
    </location>
</feature>
<dbReference type="PROSITE" id="PS51782">
    <property type="entry name" value="LYSM"/>
    <property type="match status" value="3"/>
</dbReference>
<dbReference type="InterPro" id="IPR001387">
    <property type="entry name" value="Cro/C1-type_HTH"/>
</dbReference>
<dbReference type="InterPro" id="IPR023346">
    <property type="entry name" value="Lysozyme-like_dom_sf"/>
</dbReference>
<feature type="domain" description="LysM" evidence="5">
    <location>
        <begin position="372"/>
        <end position="415"/>
    </location>
</feature>
<dbReference type="Gene3D" id="1.10.530.10">
    <property type="match status" value="1"/>
</dbReference>
<feature type="chain" id="PRO_5009911011" evidence="3">
    <location>
        <begin position="21"/>
        <end position="680"/>
    </location>
</feature>
<feature type="domain" description="LysM" evidence="5">
    <location>
        <begin position="633"/>
        <end position="678"/>
    </location>
</feature>
<dbReference type="SUPFAM" id="SSF53955">
    <property type="entry name" value="Lysozyme-like"/>
    <property type="match status" value="1"/>
</dbReference>
<evidence type="ECO:0000256" key="3">
    <source>
        <dbReference type="SAM" id="SignalP"/>
    </source>
</evidence>
<dbReference type="Pfam" id="PF01464">
    <property type="entry name" value="SLT"/>
    <property type="match status" value="1"/>
</dbReference>
<feature type="region of interest" description="Disordered" evidence="2">
    <location>
        <begin position="587"/>
        <end position="625"/>
    </location>
</feature>
<dbReference type="InterPro" id="IPR008258">
    <property type="entry name" value="Transglycosylase_SLT_dom_1"/>
</dbReference>
<gene>
    <name evidence="6" type="ORF">SAMN05444362_11856</name>
</gene>
<feature type="region of interest" description="Disordered" evidence="2">
    <location>
        <begin position="415"/>
        <end position="454"/>
    </location>
</feature>
<dbReference type="Proteomes" id="UP000184480">
    <property type="component" value="Unassembled WGS sequence"/>
</dbReference>
<dbReference type="CDD" id="cd00118">
    <property type="entry name" value="LysM"/>
    <property type="match status" value="3"/>
</dbReference>
<evidence type="ECO:0000313" key="7">
    <source>
        <dbReference type="Proteomes" id="UP000184480"/>
    </source>
</evidence>
<feature type="domain" description="HTH cro/C1-type" evidence="4">
    <location>
        <begin position="292"/>
        <end position="306"/>
    </location>
</feature>
<proteinExistence type="inferred from homology"/>
<dbReference type="PROSITE" id="PS00922">
    <property type="entry name" value="TRANSGLYCOSYLASE"/>
    <property type="match status" value="1"/>
</dbReference>